<dbReference type="EMBL" id="CP104013">
    <property type="protein sequence ID" value="UYP44570.1"/>
    <property type="molecule type" value="Genomic_DNA"/>
</dbReference>
<proteinExistence type="predicted"/>
<feature type="compositionally biased region" description="Basic and acidic residues" evidence="1">
    <location>
        <begin position="717"/>
        <end position="726"/>
    </location>
</feature>
<evidence type="ECO:0000313" key="3">
    <source>
        <dbReference type="Proteomes" id="UP001208689"/>
    </source>
</evidence>
<evidence type="ECO:0000313" key="2">
    <source>
        <dbReference type="EMBL" id="UYP44570.1"/>
    </source>
</evidence>
<dbReference type="InterPro" id="IPR036388">
    <property type="entry name" value="WH-like_DNA-bd_sf"/>
</dbReference>
<dbReference type="Gene3D" id="1.10.10.10">
    <property type="entry name" value="Winged helix-like DNA-binding domain superfamily/Winged helix DNA-binding domain"/>
    <property type="match status" value="1"/>
</dbReference>
<dbReference type="Proteomes" id="UP001208689">
    <property type="component" value="Chromosome"/>
</dbReference>
<name>A0ABY6HMF9_9ARCH</name>
<feature type="compositionally biased region" description="Polar residues" evidence="1">
    <location>
        <begin position="647"/>
        <end position="673"/>
    </location>
</feature>
<feature type="region of interest" description="Disordered" evidence="1">
    <location>
        <begin position="714"/>
        <end position="807"/>
    </location>
</feature>
<reference evidence="2" key="1">
    <citation type="submission" date="2022-09" db="EMBL/GenBank/DDBJ databases">
        <title>Actin cytoskeleton and complex cell architecture in an #Asgard archaeon.</title>
        <authorList>
            <person name="Ponce Toledo R.I."/>
            <person name="Schleper C."/>
            <person name="Rodrigues Oliveira T."/>
            <person name="Wollweber F."/>
            <person name="Xu J."/>
            <person name="Rittmann S."/>
            <person name="Klingl A."/>
            <person name="Pilhofer M."/>
        </authorList>
    </citation>
    <scope>NUCLEOTIDE SEQUENCE</scope>
    <source>
        <strain evidence="2">B-35</strain>
    </source>
</reference>
<evidence type="ECO:0000256" key="1">
    <source>
        <dbReference type="SAM" id="MobiDB-lite"/>
    </source>
</evidence>
<feature type="region of interest" description="Disordered" evidence="1">
    <location>
        <begin position="636"/>
        <end position="673"/>
    </location>
</feature>
<evidence type="ECO:0008006" key="4">
    <source>
        <dbReference type="Google" id="ProtNLM"/>
    </source>
</evidence>
<feature type="compositionally biased region" description="Basic and acidic residues" evidence="1">
    <location>
        <begin position="798"/>
        <end position="807"/>
    </location>
</feature>
<gene>
    <name evidence="2" type="ORF">NEF87_000855</name>
</gene>
<keyword evidence="3" id="KW-1185">Reference proteome</keyword>
<protein>
    <recommendedName>
        <fullName evidence="4">Transcription regulator TrmB N-terminal domain-containing protein</fullName>
    </recommendedName>
</protein>
<sequence length="894" mass="101307">MAKNNSKKIIFRCKKCLQDIEFDLNLDSVQKDSFPYTLNSIHGAPSHNLIVQINNKLKVESFEIVESIDQNNKKNEDISRKVLRSIDLSEEEIEIFLNTSGKGPISLGEIAILGSIPMERAKNIAGRFLQKGLFKEIQGATIYYQALPPYAALIDQLEKFTQMIRGIQISTPTDLHTSFLNFEDKAQGVQNLLDFVKYLSDIKMNLSKDISDQRDLLDESLVHLQNQQKIVTGINSLRDQSIGLVDEHYISLFNQFELLKQKISKNLQKLQLGVIVKTVEDIVQKSIDTQMEKIRDDFQKTFESKFKYLLDQLTKEIGLISENAGKVSSGLQNSFSTVLTQFDDTLSDTQDKILNISDSVMGSFGMLKNTFSEKVVITLDDILGKIVDQLDMNISSIKEFWEVSKGSINFTMKDVWFVRTPEGMIAQLDDGILRAKMRLLILAPSLSDIDIEPFKKIRNHINVRICCNINKQDKNQKEKLAYFDSRHNIDYRHRKLKNLWAINRDYEEIILGIVNSDEKQTQSPLEVAGIGSILPEHIKIFVPILEDAWRNSSKNLPDGFPVTEIAKFVGKKPNPLIKSKVLSNHPIMAEAPVSSGASAPPIVNNVLSIEPPESHIFTSDADKRTLSSAAIKSMRETFEDTPEDKNQSLSTTSSKNISQDKPPQNITKNSSSNEKSFIPYKKFSEIVKTEQKVPKKAPSSIPVVDPFSPALKYQQQKKKEELEKPAKPSMPIVDPFSPALKFQQHKKKQELEKQTTPSMSIGDNISPASKINPENQKNKLNDNHNIGGKTGEKLNVSNDKEQPKKTEKVDEKKVKIVFNNILKSLDETKIDDTILGLEQLYGIAQKSGISSKSVSDICTWRDDLRRNAFLDDFKKKILTKRLKIWKNKLLEVEK</sequence>
<organism evidence="2 3">
    <name type="scientific">Candidatus Lokiarchaeum ossiferum</name>
    <dbReference type="NCBI Taxonomy" id="2951803"/>
    <lineage>
        <taxon>Archaea</taxon>
        <taxon>Promethearchaeati</taxon>
        <taxon>Promethearchaeota</taxon>
        <taxon>Promethearchaeia</taxon>
        <taxon>Promethearchaeales</taxon>
        <taxon>Promethearchaeaceae</taxon>
        <taxon>Candidatus Lokiarchaeum</taxon>
    </lineage>
</organism>
<accession>A0ABY6HMF9</accession>
<feature type="compositionally biased region" description="Polar residues" evidence="1">
    <location>
        <begin position="755"/>
        <end position="775"/>
    </location>
</feature>
<feature type="compositionally biased region" description="Basic and acidic residues" evidence="1">
    <location>
        <begin position="636"/>
        <end position="646"/>
    </location>
</feature>